<dbReference type="GO" id="GO:0003676">
    <property type="term" value="F:nucleic acid binding"/>
    <property type="evidence" value="ECO:0007669"/>
    <property type="project" value="InterPro"/>
</dbReference>
<dbReference type="GO" id="GO:0016567">
    <property type="term" value="P:protein ubiquitination"/>
    <property type="evidence" value="ECO:0007669"/>
    <property type="project" value="UniProtKB-UniPathway"/>
</dbReference>
<evidence type="ECO:0000259" key="1">
    <source>
        <dbReference type="Pfam" id="PF03178"/>
    </source>
</evidence>
<dbReference type="AlphaFoldDB" id="A0A7R8WFA4"/>
<feature type="domain" description="RSE1/DDB1/CPSF1 second beta-propeller" evidence="2">
    <location>
        <begin position="9"/>
        <end position="114"/>
    </location>
</feature>
<feature type="domain" description="RSE1/DDB1/CPSF1 C-terminal" evidence="1">
    <location>
        <begin position="191"/>
        <end position="338"/>
    </location>
</feature>
<dbReference type="UniPathway" id="UPA00143"/>
<organism evidence="3">
    <name type="scientific">Cyprideis torosa</name>
    <dbReference type="NCBI Taxonomy" id="163714"/>
    <lineage>
        <taxon>Eukaryota</taxon>
        <taxon>Metazoa</taxon>
        <taxon>Ecdysozoa</taxon>
        <taxon>Arthropoda</taxon>
        <taxon>Crustacea</taxon>
        <taxon>Oligostraca</taxon>
        <taxon>Ostracoda</taxon>
        <taxon>Podocopa</taxon>
        <taxon>Podocopida</taxon>
        <taxon>Cytherocopina</taxon>
        <taxon>Cytheroidea</taxon>
        <taxon>Cytherideidae</taxon>
        <taxon>Cyprideis</taxon>
    </lineage>
</organism>
<feature type="domain" description="RSE1/DDB1/CPSF1 C-terminal" evidence="1">
    <location>
        <begin position="346"/>
        <end position="471"/>
    </location>
</feature>
<evidence type="ECO:0000313" key="3">
    <source>
        <dbReference type="EMBL" id="CAD7227855.1"/>
    </source>
</evidence>
<dbReference type="InterPro" id="IPR058543">
    <property type="entry name" value="Beta-prop_RSE1/DDB1/CPSF1_2nd"/>
</dbReference>
<dbReference type="Gene3D" id="1.10.150.910">
    <property type="match status" value="1"/>
</dbReference>
<proteinExistence type="predicted"/>
<dbReference type="Pfam" id="PF03178">
    <property type="entry name" value="CPSF_A"/>
    <property type="match status" value="2"/>
</dbReference>
<name>A0A7R8WFA4_9CRUS</name>
<dbReference type="InterPro" id="IPR004871">
    <property type="entry name" value="RSE1/DDB1/CPSF1_C"/>
</dbReference>
<dbReference type="Pfam" id="PF23726">
    <property type="entry name" value="Beta-prop_RSE1_2nd"/>
    <property type="match status" value="1"/>
</dbReference>
<dbReference type="SUPFAM" id="SSF50978">
    <property type="entry name" value="WD40 repeat-like"/>
    <property type="match status" value="1"/>
</dbReference>
<evidence type="ECO:0008006" key="4">
    <source>
        <dbReference type="Google" id="ProtNLM"/>
    </source>
</evidence>
<dbReference type="OrthoDB" id="433457at2759"/>
<reference evidence="3" key="1">
    <citation type="submission" date="2020-11" db="EMBL/GenBank/DDBJ databases">
        <authorList>
            <person name="Tran Van P."/>
        </authorList>
    </citation>
    <scope>NUCLEOTIDE SEQUENCE</scope>
</reference>
<dbReference type="InterPro" id="IPR036322">
    <property type="entry name" value="WD40_repeat_dom_sf"/>
</dbReference>
<evidence type="ECO:0000259" key="2">
    <source>
        <dbReference type="Pfam" id="PF23726"/>
    </source>
</evidence>
<dbReference type="InterPro" id="IPR050358">
    <property type="entry name" value="RSE1/DDB1/CFT1"/>
</dbReference>
<gene>
    <name evidence="3" type="ORF">CTOB1V02_LOCUS5750</name>
</gene>
<dbReference type="GO" id="GO:0005634">
    <property type="term" value="C:nucleus"/>
    <property type="evidence" value="ECO:0007669"/>
    <property type="project" value="InterPro"/>
</dbReference>
<sequence length="509" mass="56084">MPIVFEGVPYLLVALGDGTLLYYVMDPSCAALSGKKRVTLGTRPLSLKRFRTRGDNTCVFVCSDRPSVIYSIDKKLVFSSVNIKEVSFMCPLHTKAYPNSLAMATLDKLMIGTIDEVKKPQIRSIPLGVTPLKIAHQSSTSSYAILTAESGVLIPGEKEAELFGVVASSLAMSTSESRAAPETVCPRDLSHVLFMHQSTYEITHAHQLLPDEQGICITSAKLKDDEEYFVVGTAIVLPDGTDPKDGRILVFKYDSGELQLVAEKESKGAVYAVVPFHGKVLCTIGNIVRLYDWTTEKEMRLECSHFNHVKALKSLKAKGDFILVGDMMLQSMTVLLYRLDLSCLEETVLRADNFFNLAVCQKDSSSPNEDERLHMIETELFHLGEKINVYCHGKLFMQDATEISVPIQGCVLFGTVNGAIGLCCQIPKEFSKCLFELQEKMSESLLLAGGTVGKIDESKGFIDGDLIESYLELDHEKQEEIAKNISLPGGTPATADELIRLVLDLAQLH</sequence>
<protein>
    <recommendedName>
        <fullName evidence="4">DNA damage-binding protein 1</fullName>
    </recommendedName>
</protein>
<dbReference type="InterPro" id="IPR015943">
    <property type="entry name" value="WD40/YVTN_repeat-like_dom_sf"/>
</dbReference>
<dbReference type="EMBL" id="OB661285">
    <property type="protein sequence ID" value="CAD7227855.1"/>
    <property type="molecule type" value="Genomic_DNA"/>
</dbReference>
<dbReference type="PANTHER" id="PTHR10644">
    <property type="entry name" value="DNA REPAIR/RNA PROCESSING CPSF FAMILY"/>
    <property type="match status" value="1"/>
</dbReference>
<dbReference type="Gene3D" id="2.130.10.10">
    <property type="entry name" value="YVTN repeat-like/Quinoprotein amine dehydrogenase"/>
    <property type="match status" value="2"/>
</dbReference>
<accession>A0A7R8WFA4</accession>